<feature type="transmembrane region" description="Helical" evidence="2">
    <location>
        <begin position="295"/>
        <end position="315"/>
    </location>
</feature>
<keyword evidence="2" id="KW-1133">Transmembrane helix</keyword>
<evidence type="ECO:0000313" key="4">
    <source>
        <dbReference type="Proteomes" id="UP001342314"/>
    </source>
</evidence>
<keyword evidence="2" id="KW-0812">Transmembrane</keyword>
<evidence type="ECO:0000256" key="2">
    <source>
        <dbReference type="SAM" id="Phobius"/>
    </source>
</evidence>
<gene>
    <name evidence="3" type="ORF">Rhopal_004482-T1</name>
</gene>
<proteinExistence type="predicted"/>
<evidence type="ECO:0000256" key="1">
    <source>
        <dbReference type="SAM" id="MobiDB-lite"/>
    </source>
</evidence>
<keyword evidence="4" id="KW-1185">Reference proteome</keyword>
<protein>
    <submittedName>
        <fullName evidence="3">Uncharacterized protein</fullName>
    </submittedName>
</protein>
<feature type="compositionally biased region" description="Polar residues" evidence="1">
    <location>
        <begin position="1"/>
        <end position="11"/>
    </location>
</feature>
<comment type="caution">
    <text evidence="3">The sequence shown here is derived from an EMBL/GenBank/DDBJ whole genome shotgun (WGS) entry which is preliminary data.</text>
</comment>
<name>A0AAV5GQC9_9BASI</name>
<accession>A0AAV5GQC9</accession>
<keyword evidence="2" id="KW-0472">Membrane</keyword>
<dbReference type="Proteomes" id="UP001342314">
    <property type="component" value="Unassembled WGS sequence"/>
</dbReference>
<dbReference type="EMBL" id="BQKY01000009">
    <property type="protein sequence ID" value="GJN91459.1"/>
    <property type="molecule type" value="Genomic_DNA"/>
</dbReference>
<sequence length="325" mass="35382">MTAPPSFTSSYRDPYDAVDSLPEYPLQEDANESSKSPLMRGDEKKKGEQVPLEVDGFAYELVRLRDEFTTLRNGIARVGALKSQALAFPPEDTSLVAQSILADLAVQTGGTSELLLRLPLELRFFSDKVGFLRPGPGRFLITARETHSLKDTLGVCADELRAVLCDIERGAQAEEEGKQEARVRLLKVIRAQAPPGQADADLMASLLTAEREGTAGVVEQLRPLAYVLPAPTVRPPAYPSFRPLQSAPSTRAYAPLASSGRDSRQTFANEEEGVIGDFGEPLEGPPKTPAVWKRIVGAVSLIVIIILIVIGLILWQKDGTYREGM</sequence>
<evidence type="ECO:0000313" key="3">
    <source>
        <dbReference type="EMBL" id="GJN91459.1"/>
    </source>
</evidence>
<dbReference type="AlphaFoldDB" id="A0AAV5GQC9"/>
<organism evidence="3 4">
    <name type="scientific">Rhodotorula paludigena</name>
    <dbReference type="NCBI Taxonomy" id="86838"/>
    <lineage>
        <taxon>Eukaryota</taxon>
        <taxon>Fungi</taxon>
        <taxon>Dikarya</taxon>
        <taxon>Basidiomycota</taxon>
        <taxon>Pucciniomycotina</taxon>
        <taxon>Microbotryomycetes</taxon>
        <taxon>Sporidiobolales</taxon>
        <taxon>Sporidiobolaceae</taxon>
        <taxon>Rhodotorula</taxon>
    </lineage>
</organism>
<feature type="region of interest" description="Disordered" evidence="1">
    <location>
        <begin position="1"/>
        <end position="47"/>
    </location>
</feature>
<reference evidence="3 4" key="1">
    <citation type="submission" date="2021-12" db="EMBL/GenBank/DDBJ databases">
        <title>High titer production of polyol ester of fatty acids by Rhodotorula paludigena BS15 towards product separation-free biomass refinery.</title>
        <authorList>
            <person name="Mano J."/>
            <person name="Ono H."/>
            <person name="Tanaka T."/>
            <person name="Naito K."/>
            <person name="Sushida H."/>
            <person name="Ike M."/>
            <person name="Tokuyasu K."/>
            <person name="Kitaoka M."/>
        </authorList>
    </citation>
    <scope>NUCLEOTIDE SEQUENCE [LARGE SCALE GENOMIC DNA]</scope>
    <source>
        <strain evidence="3 4">BS15</strain>
    </source>
</reference>